<dbReference type="STRING" id="869212.Turpa_3612"/>
<dbReference type="InterPro" id="IPR024079">
    <property type="entry name" value="MetalloPept_cat_dom_sf"/>
</dbReference>
<dbReference type="SUPFAM" id="SSF55486">
    <property type="entry name" value="Metalloproteases ('zincins'), catalytic domain"/>
    <property type="match status" value="1"/>
</dbReference>
<dbReference type="AlphaFoldDB" id="I4BAD9"/>
<reference evidence="2 3" key="1">
    <citation type="submission" date="2012-06" db="EMBL/GenBank/DDBJ databases">
        <title>The complete chromosome of genome of Turneriella parva DSM 21527.</title>
        <authorList>
            <consortium name="US DOE Joint Genome Institute (JGI-PGF)"/>
            <person name="Lucas S."/>
            <person name="Han J."/>
            <person name="Lapidus A."/>
            <person name="Bruce D."/>
            <person name="Goodwin L."/>
            <person name="Pitluck S."/>
            <person name="Peters L."/>
            <person name="Kyrpides N."/>
            <person name="Mavromatis K."/>
            <person name="Ivanova N."/>
            <person name="Mikhailova N."/>
            <person name="Chertkov O."/>
            <person name="Detter J.C."/>
            <person name="Tapia R."/>
            <person name="Han C."/>
            <person name="Land M."/>
            <person name="Hauser L."/>
            <person name="Markowitz V."/>
            <person name="Cheng J.-F."/>
            <person name="Hugenholtz P."/>
            <person name="Woyke T."/>
            <person name="Wu D."/>
            <person name="Gronow S."/>
            <person name="Wellnitz S."/>
            <person name="Brambilla E."/>
            <person name="Klenk H.-P."/>
            <person name="Eisen J.A."/>
        </authorList>
    </citation>
    <scope>NUCLEOTIDE SEQUENCE [LARGE SCALE GENOMIC DNA]</scope>
    <source>
        <strain evidence="3">ATCC BAA-1111 / DSM 21527 / NCTC 11395 / H</strain>
    </source>
</reference>
<sequence>MPTFINADDAGNTEATGEPAERSASEYKGGTSALSKPELPLFALHFVLMTDHPKAVAGATPERLQQIENLLNEKFASTGGENLARFKIRSFADLEVIKNSTCPEIYESIVNRTNTRYGDYWKCKDLRVRAPQGITIFIKHHDKDKLSYGGRVNGMPFAQINWERFLKDQRVFLHELGHAFGLGHSCPPTKAKPGRPNVMNFSKGCKPLPEGEAGWLYTPSQAATVKKRRDAYAKKFRKTKDPIWDKVVTDNQLTR</sequence>
<evidence type="ECO:0000256" key="1">
    <source>
        <dbReference type="SAM" id="MobiDB-lite"/>
    </source>
</evidence>
<gene>
    <name evidence="2" type="ordered locus">Turpa_3612</name>
</gene>
<protein>
    <submittedName>
        <fullName evidence="2">Uncharacterized protein</fullName>
    </submittedName>
</protein>
<dbReference type="Gene3D" id="3.40.390.10">
    <property type="entry name" value="Collagenase (Catalytic Domain)"/>
    <property type="match status" value="1"/>
</dbReference>
<dbReference type="GO" id="GO:0008237">
    <property type="term" value="F:metallopeptidase activity"/>
    <property type="evidence" value="ECO:0007669"/>
    <property type="project" value="InterPro"/>
</dbReference>
<feature type="region of interest" description="Disordered" evidence="1">
    <location>
        <begin position="1"/>
        <end position="31"/>
    </location>
</feature>
<dbReference type="EMBL" id="CP002959">
    <property type="protein sequence ID" value="AFM14246.1"/>
    <property type="molecule type" value="Genomic_DNA"/>
</dbReference>
<accession>I4BAD9</accession>
<organism evidence="2 3">
    <name type="scientific">Turneriella parva (strain ATCC BAA-1111 / DSM 21527 / NCTC 11395 / H)</name>
    <name type="common">Leptospira parva</name>
    <dbReference type="NCBI Taxonomy" id="869212"/>
    <lineage>
        <taxon>Bacteria</taxon>
        <taxon>Pseudomonadati</taxon>
        <taxon>Spirochaetota</taxon>
        <taxon>Spirochaetia</taxon>
        <taxon>Leptospirales</taxon>
        <taxon>Leptospiraceae</taxon>
        <taxon>Turneriella</taxon>
    </lineage>
</organism>
<evidence type="ECO:0000313" key="2">
    <source>
        <dbReference type="EMBL" id="AFM14246.1"/>
    </source>
</evidence>
<dbReference type="KEGG" id="tpx:Turpa_3612"/>
<dbReference type="Proteomes" id="UP000006048">
    <property type="component" value="Chromosome"/>
</dbReference>
<keyword evidence="3" id="KW-1185">Reference proteome</keyword>
<evidence type="ECO:0000313" key="3">
    <source>
        <dbReference type="Proteomes" id="UP000006048"/>
    </source>
</evidence>
<proteinExistence type="predicted"/>
<name>I4BAD9_TURPD</name>
<dbReference type="HOGENOM" id="CLU_101664_0_0_12"/>
<dbReference type="PATRIC" id="fig|869212.3.peg.3631"/>